<sequence length="130" mass="14209">MAPIKTKKVVKRMSTRGRKRGGCRGCGCRDVPSSSESSTESSSTSESSSDYTSSSSESESESSDAFECPYAPKKRGGKKVQAARQAKISIKKQRPKQRRAKHSTSYCSSDYDSTDDSFQCPRKSGRKCKG</sequence>
<evidence type="ECO:0000256" key="1">
    <source>
        <dbReference type="SAM" id="MobiDB-lite"/>
    </source>
</evidence>
<protein>
    <submittedName>
        <fullName evidence="2">Uncharacterized protein</fullName>
    </submittedName>
</protein>
<accession>A0A0C9QDP3</accession>
<dbReference type="EMBL" id="GBYB01012553">
    <property type="protein sequence ID" value="JAG82320.1"/>
    <property type="molecule type" value="Transcribed_RNA"/>
</dbReference>
<name>A0A0C9QDP3_9HYME</name>
<feature type="compositionally biased region" description="Low complexity" evidence="1">
    <location>
        <begin position="33"/>
        <end position="57"/>
    </location>
</feature>
<gene>
    <name evidence="2" type="ORF">g.8952</name>
</gene>
<feature type="region of interest" description="Disordered" evidence="1">
    <location>
        <begin position="1"/>
        <end position="130"/>
    </location>
</feature>
<feature type="compositionally biased region" description="Basic residues" evidence="1">
    <location>
        <begin position="89"/>
        <end position="102"/>
    </location>
</feature>
<dbReference type="AlphaFoldDB" id="A0A0C9QDP3"/>
<proteinExistence type="predicted"/>
<organism evidence="2">
    <name type="scientific">Fopius arisanus</name>
    <dbReference type="NCBI Taxonomy" id="64838"/>
    <lineage>
        <taxon>Eukaryota</taxon>
        <taxon>Metazoa</taxon>
        <taxon>Ecdysozoa</taxon>
        <taxon>Arthropoda</taxon>
        <taxon>Hexapoda</taxon>
        <taxon>Insecta</taxon>
        <taxon>Pterygota</taxon>
        <taxon>Neoptera</taxon>
        <taxon>Endopterygota</taxon>
        <taxon>Hymenoptera</taxon>
        <taxon>Apocrita</taxon>
        <taxon>Ichneumonoidea</taxon>
        <taxon>Braconidae</taxon>
        <taxon>Opiinae</taxon>
        <taxon>Fopius</taxon>
    </lineage>
</organism>
<evidence type="ECO:0000313" key="2">
    <source>
        <dbReference type="EMBL" id="JAG82320.1"/>
    </source>
</evidence>
<feature type="compositionally biased region" description="Basic residues" evidence="1">
    <location>
        <begin position="1"/>
        <end position="22"/>
    </location>
</feature>
<reference evidence="2" key="1">
    <citation type="submission" date="2015-01" db="EMBL/GenBank/DDBJ databases">
        <title>Transcriptome Assembly of Fopius arisanus.</title>
        <authorList>
            <person name="Geib S."/>
        </authorList>
    </citation>
    <scope>NUCLEOTIDE SEQUENCE</scope>
</reference>